<accession>A0ABR2XCL5</accession>
<gene>
    <name evidence="2" type="ORF">SCAR479_11742</name>
</gene>
<dbReference type="PANTHER" id="PTHR33112:SF10">
    <property type="entry name" value="TOL"/>
    <property type="match status" value="1"/>
</dbReference>
<sequence>MDQVPALQFGWPFKRRDVQLNKISKVFVDAVGVAEKLGILYIWIDSLCIIQDSAEDWQAESAQMGSVYTHSILNIAATGFPNGQNGLFSKRDPDLLFPIMLTLHQDWYATYGDGFRQLELRKGNYTLIDVNTWRNEVDESPLCSRGWVAQERTLSIRTLHFGQRQLFWECLYGRRSEVFTEGFVRGTLAEHPKSFLRSRTNERENRMRRLVRLRDNHRESKKRFQTYSERERRGETSLVPASFFKPKSYTLSDWQAMLTPQELEGCDLSILDEISSKSWEQYKLLLQKWLVGAESDARGRVAARVVRSMTLPQRQWVSIVELYSACSLSFSRDKLVAISGLASLISPDMDCQYLAGLWRKDLDHQLLWKVKDAKYEADSEDTRGPSWTWASVDGRVEVPLWIESGTIGHPGKITWLSRINQAHVVLRSSQKFGQVSSGCLTIIGRLGVFRVDVSKTLKVPPVNGKGKLAARKTWIQASWDTQDNQAVFGPSGRTELWRYIEYGTKIITKPKSKAKADQLNVFYLPMRIMDADPDERDWEAPMLTGLLLLPAERDGHYRRIGQYEVSEHWEDGSVAFFTNKTVLSDSTMFISKDTKGDYKINII</sequence>
<reference evidence="2 3" key="1">
    <citation type="submission" date="2024-02" db="EMBL/GenBank/DDBJ databases">
        <title>First draft genome assembly of two strains of Seiridium cardinale.</title>
        <authorList>
            <person name="Emiliani G."/>
            <person name="Scali E."/>
        </authorList>
    </citation>
    <scope>NUCLEOTIDE SEQUENCE [LARGE SCALE GENOMIC DNA]</scope>
    <source>
        <strain evidence="2 3">BM-138-000479</strain>
    </source>
</reference>
<protein>
    <submittedName>
        <fullName evidence="2">Heterokaryon incompatibility domain-containing protein</fullName>
    </submittedName>
</protein>
<dbReference type="InterPro" id="IPR010730">
    <property type="entry name" value="HET"/>
</dbReference>
<dbReference type="PANTHER" id="PTHR33112">
    <property type="entry name" value="DOMAIN PROTEIN, PUTATIVE-RELATED"/>
    <property type="match status" value="1"/>
</dbReference>
<proteinExistence type="predicted"/>
<evidence type="ECO:0000259" key="1">
    <source>
        <dbReference type="Pfam" id="PF06985"/>
    </source>
</evidence>
<dbReference type="Pfam" id="PF06985">
    <property type="entry name" value="HET"/>
    <property type="match status" value="1"/>
</dbReference>
<evidence type="ECO:0000313" key="2">
    <source>
        <dbReference type="EMBL" id="KAK9771538.1"/>
    </source>
</evidence>
<name>A0ABR2XCL5_9PEZI</name>
<keyword evidence="3" id="KW-1185">Reference proteome</keyword>
<feature type="domain" description="Heterokaryon incompatibility" evidence="1">
    <location>
        <begin position="20"/>
        <end position="151"/>
    </location>
</feature>
<organism evidence="2 3">
    <name type="scientific">Seiridium cardinale</name>
    <dbReference type="NCBI Taxonomy" id="138064"/>
    <lineage>
        <taxon>Eukaryota</taxon>
        <taxon>Fungi</taxon>
        <taxon>Dikarya</taxon>
        <taxon>Ascomycota</taxon>
        <taxon>Pezizomycotina</taxon>
        <taxon>Sordariomycetes</taxon>
        <taxon>Xylariomycetidae</taxon>
        <taxon>Amphisphaeriales</taxon>
        <taxon>Sporocadaceae</taxon>
        <taxon>Seiridium</taxon>
    </lineage>
</organism>
<evidence type="ECO:0000313" key="3">
    <source>
        <dbReference type="Proteomes" id="UP001465668"/>
    </source>
</evidence>
<dbReference type="Proteomes" id="UP001465668">
    <property type="component" value="Unassembled WGS sequence"/>
</dbReference>
<dbReference type="EMBL" id="JARVKM010000073">
    <property type="protein sequence ID" value="KAK9771538.1"/>
    <property type="molecule type" value="Genomic_DNA"/>
</dbReference>
<comment type="caution">
    <text evidence="2">The sequence shown here is derived from an EMBL/GenBank/DDBJ whole genome shotgun (WGS) entry which is preliminary data.</text>
</comment>